<dbReference type="GO" id="GO:0004356">
    <property type="term" value="F:glutamine synthetase activity"/>
    <property type="evidence" value="ECO:0007669"/>
    <property type="project" value="UniProtKB-EC"/>
</dbReference>
<dbReference type="SUPFAM" id="SSF54368">
    <property type="entry name" value="Glutamine synthetase, N-terminal domain"/>
    <property type="match status" value="1"/>
</dbReference>
<dbReference type="GO" id="GO:0046872">
    <property type="term" value="F:metal ion binding"/>
    <property type="evidence" value="ECO:0007669"/>
    <property type="project" value="UniProtKB-KW"/>
</dbReference>
<evidence type="ECO:0000256" key="4">
    <source>
        <dbReference type="ARBA" id="ARBA00021364"/>
    </source>
</evidence>
<feature type="binding site" evidence="12">
    <location>
        <begin position="268"/>
        <end position="269"/>
    </location>
    <ligand>
        <name>L-glutamate</name>
        <dbReference type="ChEBI" id="CHEBI:29985"/>
    </ligand>
</feature>
<evidence type="ECO:0000256" key="6">
    <source>
        <dbReference type="ARBA" id="ARBA00022553"/>
    </source>
</evidence>
<feature type="binding site" evidence="13">
    <location>
        <position position="343"/>
    </location>
    <ligand>
        <name>ATP</name>
        <dbReference type="ChEBI" id="CHEBI:30616"/>
    </ligand>
</feature>
<dbReference type="InterPro" id="IPR014746">
    <property type="entry name" value="Gln_synth/guanido_kin_cat_dom"/>
</dbReference>
<evidence type="ECO:0000256" key="13">
    <source>
        <dbReference type="PIRSR" id="PIRSR604809-2"/>
    </source>
</evidence>
<evidence type="ECO:0000256" key="3">
    <source>
        <dbReference type="ARBA" id="ARBA00011354"/>
    </source>
</evidence>
<keyword evidence="10 13" id="KW-0067">ATP-binding</keyword>
<feature type="binding site" evidence="12">
    <location>
        <position position="364"/>
    </location>
    <ligand>
        <name>L-glutamate</name>
        <dbReference type="ChEBI" id="CHEBI:29985"/>
    </ligand>
</feature>
<evidence type="ECO:0000256" key="8">
    <source>
        <dbReference type="ARBA" id="ARBA00022723"/>
    </source>
</evidence>
<dbReference type="SMART" id="SM01230">
    <property type="entry name" value="Gln-synt_C"/>
    <property type="match status" value="1"/>
</dbReference>
<dbReference type="Gene3D" id="3.30.590.10">
    <property type="entry name" value="Glutamine synthetase/guanido kinase, catalytic domain"/>
    <property type="match status" value="1"/>
</dbReference>
<protein>
    <recommendedName>
        <fullName evidence="4 19">Glutamine synthetase</fullName>
        <ecNumber evidence="19">6.3.1.2</ecNumber>
    </recommendedName>
</protein>
<evidence type="ECO:0000256" key="14">
    <source>
        <dbReference type="PIRSR" id="PIRSR604809-3"/>
    </source>
</evidence>
<keyword evidence="11 14" id="KW-0460">Magnesium</keyword>
<dbReference type="AlphaFoldDB" id="A0A084SFU6"/>
<dbReference type="RefSeq" id="WP_043412810.1">
    <property type="nucleotide sequence ID" value="NZ_JPMI01000388.1"/>
</dbReference>
<dbReference type="PANTHER" id="PTHR43407:SF1">
    <property type="entry name" value="LENGSIN"/>
    <property type="match status" value="1"/>
</dbReference>
<keyword evidence="7 19" id="KW-0436">Ligase</keyword>
<dbReference type="GO" id="GO:0005737">
    <property type="term" value="C:cytoplasm"/>
    <property type="evidence" value="ECO:0007669"/>
    <property type="project" value="UniProtKB-SubCell"/>
</dbReference>
<feature type="binding site" evidence="14">
    <location>
        <position position="273"/>
    </location>
    <ligand>
        <name>Mg(2+)</name>
        <dbReference type="ChEBI" id="CHEBI:18420"/>
        <label>1</label>
    </ligand>
</feature>
<dbReference type="InterPro" id="IPR027303">
    <property type="entry name" value="Gln_synth_gly_rich_site"/>
</dbReference>
<evidence type="ECO:0000256" key="1">
    <source>
        <dbReference type="ARBA" id="ARBA00004496"/>
    </source>
</evidence>
<dbReference type="GO" id="GO:0005524">
    <property type="term" value="F:ATP binding"/>
    <property type="evidence" value="ECO:0007669"/>
    <property type="project" value="UniProtKB-KW"/>
</dbReference>
<keyword evidence="5 18" id="KW-0963">Cytoplasm</keyword>
<comment type="cofactor">
    <cofactor evidence="14">
        <name>Mg(2+)</name>
        <dbReference type="ChEBI" id="CHEBI:18420"/>
    </cofactor>
    <text evidence="14">Binds 2 Mg(2+) ions per subunit.</text>
</comment>
<comment type="similarity">
    <text evidence="2 16 17">Belongs to the glutamine synthetase family.</text>
</comment>
<feature type="binding site" evidence="14">
    <location>
        <position position="224"/>
    </location>
    <ligand>
        <name>Mg(2+)</name>
        <dbReference type="ChEBI" id="CHEBI:18420"/>
        <label>1</label>
    </ligand>
</feature>
<feature type="binding site" evidence="14">
    <location>
        <position position="216"/>
    </location>
    <ligand>
        <name>Mg(2+)</name>
        <dbReference type="ChEBI" id="CHEBI:18420"/>
        <label>1</label>
    </ligand>
</feature>
<dbReference type="PROSITE" id="PS00182">
    <property type="entry name" value="GLNA_ADENYLATION"/>
    <property type="match status" value="1"/>
</dbReference>
<dbReference type="NCBIfam" id="TIGR00653">
    <property type="entry name" value="GlnA"/>
    <property type="match status" value="1"/>
</dbReference>
<sequence>MTNKTAKDVLSYAKEHGTQMVSLRFIDFIGRWRHFAVPMHELTEGIFEEGLGFDGSSIKGWLEIHNSDMLVMPDPNTAVMDPFTQTPTLVLLCNVSDPITKEQYMRDPRNIAARAEKYLRSTGLADTAYFGPEAEFFIFDGVRYSTEPHHMFFEVDSIEGAWNTGREEPGGNLGYKPGFKDGYNAVMPTDAHNDIRDEMCRILGEVGITVERQHHEVATAGQSEIDFRFDTLVKTADNLMWFKYVLKNVAARHGKTVTFMPKPLYGDNGSGMHTHQSLWKGGKPLFAGEGYAGMSEMALHYMGGILKHARALAAICNPTNNSYKRLVPGYEAPVNLAYSSRNRSASIRIPMFSASPKAKRLEFRSPDPSCNPYLAFAAQLMAGLDGIENKIDPGEPLDKDIYGLSPEELKDVPKMPGSLEEALDCLKKDHKFLLKGDVFSEDSLTSWIEQKQKEVDAIRLRPHPMEYQLYFDI</sequence>
<feature type="binding site" evidence="14">
    <location>
        <position position="133"/>
    </location>
    <ligand>
        <name>Mg(2+)</name>
        <dbReference type="ChEBI" id="CHEBI:18420"/>
        <label>1</label>
    </ligand>
</feature>
<proteinExistence type="inferred from homology"/>
<evidence type="ECO:0000313" key="23">
    <source>
        <dbReference type="Proteomes" id="UP000028547"/>
    </source>
</evidence>
<name>A0A084SFU6_9BACT</name>
<keyword evidence="6 15" id="KW-0597">Phosphoprotein</keyword>
<evidence type="ECO:0000256" key="15">
    <source>
        <dbReference type="PIRSR" id="PIRSR604809-50"/>
    </source>
</evidence>
<dbReference type="PANTHER" id="PTHR43407">
    <property type="entry name" value="GLUTAMINE SYNTHETASE"/>
    <property type="match status" value="1"/>
</dbReference>
<dbReference type="InterPro" id="IPR036651">
    <property type="entry name" value="Gln_synt_N_sf"/>
</dbReference>
<organism evidence="22 23">
    <name type="scientific">Archangium violaceum Cb vi76</name>
    <dbReference type="NCBI Taxonomy" id="1406225"/>
    <lineage>
        <taxon>Bacteria</taxon>
        <taxon>Pseudomonadati</taxon>
        <taxon>Myxococcota</taxon>
        <taxon>Myxococcia</taxon>
        <taxon>Myxococcales</taxon>
        <taxon>Cystobacterineae</taxon>
        <taxon>Archangiaceae</taxon>
        <taxon>Archangium</taxon>
    </lineage>
</organism>
<evidence type="ECO:0000256" key="17">
    <source>
        <dbReference type="RuleBase" id="RU000384"/>
    </source>
</evidence>
<dbReference type="InterPro" id="IPR027302">
    <property type="entry name" value="Gln_synth_N_conserv_site"/>
</dbReference>
<feature type="binding site" evidence="14">
    <location>
        <position position="135"/>
    </location>
    <ligand>
        <name>Mg(2+)</name>
        <dbReference type="ChEBI" id="CHEBI:18420"/>
        <label>2</label>
    </ligand>
</feature>
<keyword evidence="8 14" id="KW-0479">Metal-binding</keyword>
<reference evidence="22 23" key="1">
    <citation type="submission" date="2014-07" db="EMBL/GenBank/DDBJ databases">
        <title>Draft Genome Sequence of Gephyronic Acid Producer, Cystobacter violaceus Strain Cb vi76.</title>
        <authorList>
            <person name="Stevens D.C."/>
            <person name="Young J."/>
            <person name="Carmichael R."/>
            <person name="Tan J."/>
            <person name="Taylor R.E."/>
        </authorList>
    </citation>
    <scope>NUCLEOTIDE SEQUENCE [LARGE SCALE GENOMIC DNA]</scope>
    <source>
        <strain evidence="22 23">Cb vi76</strain>
    </source>
</reference>
<evidence type="ECO:0000256" key="19">
    <source>
        <dbReference type="RuleBase" id="RU004356"/>
    </source>
</evidence>
<dbReference type="SUPFAM" id="SSF55931">
    <property type="entry name" value="Glutamine synthetase/guanido kinase"/>
    <property type="match status" value="1"/>
</dbReference>
<evidence type="ECO:0000256" key="16">
    <source>
        <dbReference type="PROSITE-ProRule" id="PRU01330"/>
    </source>
</evidence>
<feature type="modified residue" description="O-AMP-tyrosine" evidence="15">
    <location>
        <position position="402"/>
    </location>
</feature>
<dbReference type="Proteomes" id="UP000028547">
    <property type="component" value="Unassembled WGS sequence"/>
</dbReference>
<evidence type="ECO:0000313" key="22">
    <source>
        <dbReference type="EMBL" id="KFA87331.1"/>
    </source>
</evidence>
<evidence type="ECO:0000256" key="2">
    <source>
        <dbReference type="ARBA" id="ARBA00009897"/>
    </source>
</evidence>
<gene>
    <name evidence="22" type="primary">glnA</name>
    <name evidence="22" type="ORF">Q664_48715</name>
</gene>
<feature type="domain" description="GS catalytic" evidence="21">
    <location>
        <begin position="108"/>
        <end position="473"/>
    </location>
</feature>
<feature type="binding site" evidence="12">
    <location>
        <position position="343"/>
    </location>
    <ligand>
        <name>L-glutamate</name>
        <dbReference type="ChEBI" id="CHEBI:29985"/>
    </ligand>
</feature>
<accession>A0A084SFU6</accession>
<comment type="subunit">
    <text evidence="3 18">Oligomer of 12 subunits arranged in the form of two hexagons.</text>
</comment>
<dbReference type="EMBL" id="JPMI01000388">
    <property type="protein sequence ID" value="KFA87331.1"/>
    <property type="molecule type" value="Genomic_DNA"/>
</dbReference>
<evidence type="ECO:0000256" key="9">
    <source>
        <dbReference type="ARBA" id="ARBA00022741"/>
    </source>
</evidence>
<dbReference type="Pfam" id="PF00120">
    <property type="entry name" value="Gln-synt_C"/>
    <property type="match status" value="1"/>
</dbReference>
<feature type="domain" description="GS beta-grasp" evidence="20">
    <location>
        <begin position="16"/>
        <end position="100"/>
    </location>
</feature>
<evidence type="ECO:0000256" key="7">
    <source>
        <dbReference type="ARBA" id="ARBA00022598"/>
    </source>
</evidence>
<dbReference type="InterPro" id="IPR008147">
    <property type="entry name" value="Gln_synt_N"/>
</dbReference>
<dbReference type="InterPro" id="IPR004809">
    <property type="entry name" value="Gln_synth_I"/>
</dbReference>
<dbReference type="PROSITE" id="PS00180">
    <property type="entry name" value="GLNA_1"/>
    <property type="match status" value="1"/>
</dbReference>
<dbReference type="GO" id="GO:0019740">
    <property type="term" value="P:nitrogen utilization"/>
    <property type="evidence" value="ECO:0007669"/>
    <property type="project" value="TreeGrafter"/>
</dbReference>
<feature type="binding site" evidence="13">
    <location>
        <begin position="227"/>
        <end position="229"/>
    </location>
    <ligand>
        <name>ATP</name>
        <dbReference type="ChEBI" id="CHEBI:30616"/>
    </ligand>
</feature>
<comment type="catalytic activity">
    <reaction evidence="19">
        <text>L-glutamate + NH4(+) + ATP = L-glutamine + ADP + phosphate + H(+)</text>
        <dbReference type="Rhea" id="RHEA:16169"/>
        <dbReference type="ChEBI" id="CHEBI:15378"/>
        <dbReference type="ChEBI" id="CHEBI:28938"/>
        <dbReference type="ChEBI" id="CHEBI:29985"/>
        <dbReference type="ChEBI" id="CHEBI:30616"/>
        <dbReference type="ChEBI" id="CHEBI:43474"/>
        <dbReference type="ChEBI" id="CHEBI:58359"/>
        <dbReference type="ChEBI" id="CHEBI:456216"/>
        <dbReference type="EC" id="6.3.1.2"/>
    </reaction>
</comment>
<dbReference type="GO" id="GO:0006542">
    <property type="term" value="P:glutamine biosynthetic process"/>
    <property type="evidence" value="ECO:0007669"/>
    <property type="project" value="InterPro"/>
</dbReference>
<dbReference type="Gene3D" id="3.10.20.70">
    <property type="entry name" value="Glutamine synthetase, N-terminal domain"/>
    <property type="match status" value="1"/>
</dbReference>
<dbReference type="Pfam" id="PF03951">
    <property type="entry name" value="Gln-synt_N"/>
    <property type="match status" value="1"/>
</dbReference>
<keyword evidence="9 13" id="KW-0547">Nucleotide-binding</keyword>
<evidence type="ECO:0000259" key="20">
    <source>
        <dbReference type="PROSITE" id="PS51986"/>
    </source>
</evidence>
<evidence type="ECO:0000256" key="5">
    <source>
        <dbReference type="ARBA" id="ARBA00022490"/>
    </source>
</evidence>
<feature type="binding site" evidence="13">
    <location>
        <position position="211"/>
    </location>
    <ligand>
        <name>ATP</name>
        <dbReference type="ChEBI" id="CHEBI:30616"/>
    </ligand>
</feature>
<dbReference type="PROSITE" id="PS51987">
    <property type="entry name" value="GS_CATALYTIC"/>
    <property type="match status" value="1"/>
</dbReference>
<evidence type="ECO:0000259" key="21">
    <source>
        <dbReference type="PROSITE" id="PS51987"/>
    </source>
</evidence>
<evidence type="ECO:0000256" key="11">
    <source>
        <dbReference type="ARBA" id="ARBA00022842"/>
    </source>
</evidence>
<dbReference type="FunFam" id="3.30.590.10:FF:000001">
    <property type="entry name" value="Glutamine synthetase"/>
    <property type="match status" value="1"/>
</dbReference>
<dbReference type="PROSITE" id="PS51986">
    <property type="entry name" value="GS_BETA_GRASP"/>
    <property type="match status" value="1"/>
</dbReference>
<evidence type="ECO:0000256" key="10">
    <source>
        <dbReference type="ARBA" id="ARBA00022840"/>
    </source>
</evidence>
<dbReference type="GO" id="GO:0016020">
    <property type="term" value="C:membrane"/>
    <property type="evidence" value="ECO:0007669"/>
    <property type="project" value="TreeGrafter"/>
</dbReference>
<evidence type="ECO:0000256" key="12">
    <source>
        <dbReference type="PIRSR" id="PIRSR604809-1"/>
    </source>
</evidence>
<dbReference type="EC" id="6.3.1.2" evidence="19"/>
<feature type="binding site" evidence="13">
    <location>
        <position position="357"/>
    </location>
    <ligand>
        <name>ATP</name>
        <dbReference type="ChEBI" id="CHEBI:30616"/>
    </ligand>
</feature>
<evidence type="ECO:0000256" key="18">
    <source>
        <dbReference type="RuleBase" id="RU000387"/>
    </source>
</evidence>
<feature type="binding site" evidence="13">
    <location>
        <begin position="275"/>
        <end position="277"/>
    </location>
    <ligand>
        <name>ATP</name>
        <dbReference type="ChEBI" id="CHEBI:30616"/>
    </ligand>
</feature>
<dbReference type="PROSITE" id="PS00181">
    <property type="entry name" value="GLNA_ATP"/>
    <property type="match status" value="1"/>
</dbReference>
<comment type="subcellular location">
    <subcellularLocation>
        <location evidence="1 18">Cytoplasm</location>
    </subcellularLocation>
</comment>
<feature type="binding site" evidence="14">
    <location>
        <position position="362"/>
    </location>
    <ligand>
        <name>Mg(2+)</name>
        <dbReference type="ChEBI" id="CHEBI:18420"/>
        <label>1</label>
    </ligand>
</feature>
<feature type="binding site" evidence="12">
    <location>
        <position position="325"/>
    </location>
    <ligand>
        <name>L-glutamate</name>
        <dbReference type="ChEBI" id="CHEBI:29985"/>
    </ligand>
</feature>
<dbReference type="InterPro" id="IPR008146">
    <property type="entry name" value="Gln_synth_cat_dom"/>
</dbReference>
<dbReference type="InterPro" id="IPR001637">
    <property type="entry name" value="Gln_synth_I_adenylation_site"/>
</dbReference>
<comment type="caution">
    <text evidence="22">The sequence shown here is derived from an EMBL/GenBank/DDBJ whole genome shotgun (WGS) entry which is preliminary data.</text>
</comment>
<feature type="binding site" evidence="12">
    <location>
        <position position="331"/>
    </location>
    <ligand>
        <name>L-glutamate</name>
        <dbReference type="ChEBI" id="CHEBI:29985"/>
    </ligand>
</feature>